<evidence type="ECO:0000256" key="1">
    <source>
        <dbReference type="SAM" id="MobiDB-lite"/>
    </source>
</evidence>
<dbReference type="SUPFAM" id="SSF53098">
    <property type="entry name" value="Ribonuclease H-like"/>
    <property type="match status" value="1"/>
</dbReference>
<evidence type="ECO:0000313" key="3">
    <source>
        <dbReference type="Proteomes" id="UP001218218"/>
    </source>
</evidence>
<organism evidence="2 3">
    <name type="scientific">Mycena albidolilacea</name>
    <dbReference type="NCBI Taxonomy" id="1033008"/>
    <lineage>
        <taxon>Eukaryota</taxon>
        <taxon>Fungi</taxon>
        <taxon>Dikarya</taxon>
        <taxon>Basidiomycota</taxon>
        <taxon>Agaricomycotina</taxon>
        <taxon>Agaricomycetes</taxon>
        <taxon>Agaricomycetidae</taxon>
        <taxon>Agaricales</taxon>
        <taxon>Marasmiineae</taxon>
        <taxon>Mycenaceae</taxon>
        <taxon>Mycena</taxon>
    </lineage>
</organism>
<feature type="region of interest" description="Disordered" evidence="1">
    <location>
        <begin position="104"/>
        <end position="135"/>
    </location>
</feature>
<gene>
    <name evidence="2" type="ORF">DFH08DRAFT_817938</name>
</gene>
<feature type="region of interest" description="Disordered" evidence="1">
    <location>
        <begin position="734"/>
        <end position="809"/>
    </location>
</feature>
<feature type="compositionally biased region" description="Low complexity" evidence="1">
    <location>
        <begin position="800"/>
        <end position="809"/>
    </location>
</feature>
<comment type="caution">
    <text evidence="2">The sequence shown here is derived from an EMBL/GenBank/DDBJ whole genome shotgun (WGS) entry which is preliminary data.</text>
</comment>
<reference evidence="2" key="1">
    <citation type="submission" date="2023-03" db="EMBL/GenBank/DDBJ databases">
        <title>Massive genome expansion in bonnet fungi (Mycena s.s.) driven by repeated elements and novel gene families across ecological guilds.</title>
        <authorList>
            <consortium name="Lawrence Berkeley National Laboratory"/>
            <person name="Harder C.B."/>
            <person name="Miyauchi S."/>
            <person name="Viragh M."/>
            <person name="Kuo A."/>
            <person name="Thoen E."/>
            <person name="Andreopoulos B."/>
            <person name="Lu D."/>
            <person name="Skrede I."/>
            <person name="Drula E."/>
            <person name="Henrissat B."/>
            <person name="Morin E."/>
            <person name="Kohler A."/>
            <person name="Barry K."/>
            <person name="LaButti K."/>
            <person name="Morin E."/>
            <person name="Salamov A."/>
            <person name="Lipzen A."/>
            <person name="Mereny Z."/>
            <person name="Hegedus B."/>
            <person name="Baldrian P."/>
            <person name="Stursova M."/>
            <person name="Weitz H."/>
            <person name="Taylor A."/>
            <person name="Grigoriev I.V."/>
            <person name="Nagy L.G."/>
            <person name="Martin F."/>
            <person name="Kauserud H."/>
        </authorList>
    </citation>
    <scope>NUCLEOTIDE SEQUENCE</scope>
    <source>
        <strain evidence="2">CBHHK002</strain>
    </source>
</reference>
<keyword evidence="3" id="KW-1185">Reference proteome</keyword>
<feature type="region of interest" description="Disordered" evidence="1">
    <location>
        <begin position="1"/>
        <end position="28"/>
    </location>
</feature>
<evidence type="ECO:0000313" key="2">
    <source>
        <dbReference type="EMBL" id="KAJ7323367.1"/>
    </source>
</evidence>
<dbReference type="Gene3D" id="3.30.420.10">
    <property type="entry name" value="Ribonuclease H-like superfamily/Ribonuclease H"/>
    <property type="match status" value="1"/>
</dbReference>
<dbReference type="EMBL" id="JARIHO010000047">
    <property type="protein sequence ID" value="KAJ7323367.1"/>
    <property type="molecule type" value="Genomic_DNA"/>
</dbReference>
<dbReference type="InterPro" id="IPR036397">
    <property type="entry name" value="RNaseH_sf"/>
</dbReference>
<feature type="compositionally biased region" description="Basic and acidic residues" evidence="1">
    <location>
        <begin position="121"/>
        <end position="134"/>
    </location>
</feature>
<accession>A0AAD6ZI52</accession>
<dbReference type="GO" id="GO:0003676">
    <property type="term" value="F:nucleic acid binding"/>
    <property type="evidence" value="ECO:0007669"/>
    <property type="project" value="InterPro"/>
</dbReference>
<dbReference type="AlphaFoldDB" id="A0AAD6ZI52"/>
<protein>
    <submittedName>
        <fullName evidence="2">Uncharacterized protein</fullName>
    </submittedName>
</protein>
<name>A0AAD6ZI52_9AGAR</name>
<sequence length="809" mass="89382">MSDDTKKGWGGSRVNSGRKKKAVVASSAPARIQDMRMCLRISPGSSAGGFFAPRVSQQPQVVSNPVPSTVPVDRSSTVAQLNKDLAALALDHPLDASERIFDKSLGDEDGEGDDSENAKLAQKETEEAEPKSLSENHQWLKTTLAQIVKDTNGWLKMPRCYKDEQFWGARTHSSVNVVQVLFSTVGYNENPIARRVSTLTGPDYFLLTNRYLCPLRHGNDKGCGKSYQGSDPWIIRQLPEFVQRAFPACLSARSALDTSEMDVMKATFAGHFGADPFSKMVCELKVLHHDRLNTMYYCAALHFGLRGPQQVPQFSKFDDSLGYAGYAPSRQYFKSIGADSLQTVDHQSCLPGGEPINVAMYSIVNLDEEVRAYAFTLTQSFPPLREVYERMQLELQRHGHHPTQLLYTDNPRAERKFHESVNASLCENPSNIPIDYFSLQAGIDAACNEILVALESLGPGKLLILSLSVKFTAEALHIIQLCSSKKAYIFRIRFLVSSSVLYLKIHSFVIWVGQIKSQAQVPPCLLSLLTKKRVVKIGNQIRQSMRSISAAWSMPSLACIDSSSIIDLSHIAKVKGVVSDTTSLLPTLVGTVLKNSIPDFQYLSTHDWSGEVKEDDIKKLAQEVDCVAQIYQKLTKIDSVRLPLQQSQICAGQLVTLVIGKEALAEGELVAHNGSWPSPSDGLRMKISEASTVIKLTKLLLPGHIIARHSQTLQWLMEHGGHAVVQIRTLRTRSLTPPHPSNHDPSLGVPAPVNLPSELSQHHPSRLSLLSRHTVEPDPVAYSREDEPDTGPDKQELDSDSLNNDDLAD</sequence>
<dbReference type="Proteomes" id="UP001218218">
    <property type="component" value="Unassembled WGS sequence"/>
</dbReference>
<dbReference type="InterPro" id="IPR012337">
    <property type="entry name" value="RNaseH-like_sf"/>
</dbReference>
<proteinExistence type="predicted"/>